<feature type="compositionally biased region" description="Low complexity" evidence="7">
    <location>
        <begin position="225"/>
        <end position="242"/>
    </location>
</feature>
<sequence>MKSYSAAVALAGLVSSVAGHGFISTPAPRLPGDGLKAACGDQVYNQQSSDHYGNVQGALQNLQGSHPDCRMWQCKGVPFSDAGEIHSFTAGQVIPMTVEIRAPHDGVANVSIVKVSSDTVIGSPLISWDEYALTSSPISQHPDWTSFDITMPDVSSECAKAGDCVIQWYWDAPSIDQTYESCIDFTIGGGSGSGSGSSPAPVSSAAPSASASPVASAAPVASAPASSAIPTPAAPVATPSPSKVADVATPTPTAGSGSGSDNGEALPQTFTLESFIAWLKENAGSDVANKVRRMVAAKRAHPRAFRV</sequence>
<dbReference type="SMR" id="A0A8K0R8D3"/>
<evidence type="ECO:0000313" key="11">
    <source>
        <dbReference type="Proteomes" id="UP000813461"/>
    </source>
</evidence>
<accession>A0A8K0R8D3</accession>
<dbReference type="OrthoDB" id="120613at2759"/>
<keyword evidence="3" id="KW-0186">Copper</keyword>
<dbReference type="InterPro" id="IPR004302">
    <property type="entry name" value="Cellulose/chitin-bd_N"/>
</dbReference>
<evidence type="ECO:0000256" key="1">
    <source>
        <dbReference type="ARBA" id="ARBA00001973"/>
    </source>
</evidence>
<dbReference type="PANTHER" id="PTHR36575">
    <property type="entry name" value="BINDING PROTEIN, PUTATIVE (AFU_ORTHOLOGUE AFUA_1G14430)-RELATED"/>
    <property type="match status" value="1"/>
</dbReference>
<dbReference type="AlphaFoldDB" id="A0A8K0R8D3"/>
<comment type="caution">
    <text evidence="10">The sequence shown here is derived from an EMBL/GenBank/DDBJ whole genome shotgun (WGS) entry which is preliminary data.</text>
</comment>
<dbReference type="Gene3D" id="2.70.50.70">
    <property type="match status" value="1"/>
</dbReference>
<dbReference type="GO" id="GO:0046872">
    <property type="term" value="F:metal ion binding"/>
    <property type="evidence" value="ECO:0007669"/>
    <property type="project" value="UniProtKB-KW"/>
</dbReference>
<dbReference type="PANTHER" id="PTHR36575:SF2">
    <property type="entry name" value="CHITIN-BINDING TYPE-4 DOMAIN-CONTAINING PROTEIN-RELATED"/>
    <property type="match status" value="1"/>
</dbReference>
<evidence type="ECO:0000256" key="8">
    <source>
        <dbReference type="SAM" id="SignalP"/>
    </source>
</evidence>
<protein>
    <recommendedName>
        <fullName evidence="9">Chitin-binding type-4 domain-containing protein</fullName>
    </recommendedName>
</protein>
<keyword evidence="8" id="KW-0732">Signal</keyword>
<feature type="compositionally biased region" description="Polar residues" evidence="7">
    <location>
        <begin position="250"/>
        <end position="261"/>
    </location>
</feature>
<name>A0A8K0R8D3_9PLEO</name>
<evidence type="ECO:0000256" key="4">
    <source>
        <dbReference type="ARBA" id="ARBA00023157"/>
    </source>
</evidence>
<keyword evidence="2" id="KW-0479">Metal-binding</keyword>
<comment type="cofactor">
    <cofactor evidence="1">
        <name>Cu(2+)</name>
        <dbReference type="ChEBI" id="CHEBI:29036"/>
    </cofactor>
</comment>
<evidence type="ECO:0000259" key="9">
    <source>
        <dbReference type="Pfam" id="PF03067"/>
    </source>
</evidence>
<keyword evidence="4" id="KW-1015">Disulfide bond</keyword>
<evidence type="ECO:0000256" key="3">
    <source>
        <dbReference type="ARBA" id="ARBA00023008"/>
    </source>
</evidence>
<feature type="domain" description="Chitin-binding type-4" evidence="9">
    <location>
        <begin position="20"/>
        <end position="185"/>
    </location>
</feature>
<feature type="region of interest" description="Disordered" evidence="7">
    <location>
        <begin position="225"/>
        <end position="266"/>
    </location>
</feature>
<organism evidence="10 11">
    <name type="scientific">Paraphoma chrysanthemicola</name>
    <dbReference type="NCBI Taxonomy" id="798071"/>
    <lineage>
        <taxon>Eukaryota</taxon>
        <taxon>Fungi</taxon>
        <taxon>Dikarya</taxon>
        <taxon>Ascomycota</taxon>
        <taxon>Pezizomycotina</taxon>
        <taxon>Dothideomycetes</taxon>
        <taxon>Pleosporomycetidae</taxon>
        <taxon>Pleosporales</taxon>
        <taxon>Pleosporineae</taxon>
        <taxon>Phaeosphaeriaceae</taxon>
        <taxon>Paraphoma</taxon>
    </lineage>
</organism>
<feature type="signal peptide" evidence="8">
    <location>
        <begin position="1"/>
        <end position="19"/>
    </location>
</feature>
<reference evidence="10" key="1">
    <citation type="journal article" date="2021" name="Nat. Commun.">
        <title>Genetic determinants of endophytism in the Arabidopsis root mycobiome.</title>
        <authorList>
            <person name="Mesny F."/>
            <person name="Miyauchi S."/>
            <person name="Thiergart T."/>
            <person name="Pickel B."/>
            <person name="Atanasova L."/>
            <person name="Karlsson M."/>
            <person name="Huettel B."/>
            <person name="Barry K.W."/>
            <person name="Haridas S."/>
            <person name="Chen C."/>
            <person name="Bauer D."/>
            <person name="Andreopoulos W."/>
            <person name="Pangilinan J."/>
            <person name="LaButti K."/>
            <person name="Riley R."/>
            <person name="Lipzen A."/>
            <person name="Clum A."/>
            <person name="Drula E."/>
            <person name="Henrissat B."/>
            <person name="Kohler A."/>
            <person name="Grigoriev I.V."/>
            <person name="Martin F.M."/>
            <person name="Hacquard S."/>
        </authorList>
    </citation>
    <scope>NUCLEOTIDE SEQUENCE</scope>
    <source>
        <strain evidence="10">MPI-SDFR-AT-0120</strain>
    </source>
</reference>
<gene>
    <name evidence="10" type="ORF">FB567DRAFT_321845</name>
</gene>
<evidence type="ECO:0000313" key="10">
    <source>
        <dbReference type="EMBL" id="KAH7088970.1"/>
    </source>
</evidence>
<dbReference type="Pfam" id="PF03067">
    <property type="entry name" value="LPMO_10"/>
    <property type="match status" value="1"/>
</dbReference>
<comment type="similarity">
    <text evidence="6">Belongs to the polysaccharide monooxygenase AA13 family.</text>
</comment>
<keyword evidence="5" id="KW-0325">Glycoprotein</keyword>
<evidence type="ECO:0000256" key="2">
    <source>
        <dbReference type="ARBA" id="ARBA00022723"/>
    </source>
</evidence>
<dbReference type="Proteomes" id="UP000813461">
    <property type="component" value="Unassembled WGS sequence"/>
</dbReference>
<evidence type="ECO:0000256" key="6">
    <source>
        <dbReference type="ARBA" id="ARBA00034311"/>
    </source>
</evidence>
<evidence type="ECO:0000256" key="5">
    <source>
        <dbReference type="ARBA" id="ARBA00023180"/>
    </source>
</evidence>
<feature type="chain" id="PRO_5035453571" description="Chitin-binding type-4 domain-containing protein" evidence="8">
    <location>
        <begin position="20"/>
        <end position="307"/>
    </location>
</feature>
<evidence type="ECO:0000256" key="7">
    <source>
        <dbReference type="SAM" id="MobiDB-lite"/>
    </source>
</evidence>
<dbReference type="InterPro" id="IPR052282">
    <property type="entry name" value="Starch-active_LPMO"/>
</dbReference>
<dbReference type="EMBL" id="JAGMVJ010000007">
    <property type="protein sequence ID" value="KAH7088970.1"/>
    <property type="molecule type" value="Genomic_DNA"/>
</dbReference>
<proteinExistence type="inferred from homology"/>
<keyword evidence="11" id="KW-1185">Reference proteome</keyword>